<reference evidence="1 2" key="1">
    <citation type="submission" date="2018-07" db="EMBL/GenBank/DDBJ databases">
        <title>Complete genome sequence of Psychrobacillus sp. PB01, isolated from iceberg, and comparative genome analysis of Psychrobacillus strains.</title>
        <authorList>
            <person name="Lee P.C."/>
        </authorList>
    </citation>
    <scope>NUCLEOTIDE SEQUENCE [LARGE SCALE GENOMIC DNA]</scope>
    <source>
        <strain evidence="1 2">PB01</strain>
    </source>
</reference>
<keyword evidence="2" id="KW-1185">Reference proteome</keyword>
<dbReference type="AlphaFoldDB" id="A0A5J6SY12"/>
<sequence>MIPKESKIEEKRDNMIEDLVNKGIFKIDGKQLYELNFYELTKEYIIEEES</sequence>
<evidence type="ECO:0000313" key="2">
    <source>
        <dbReference type="Proteomes" id="UP000325517"/>
    </source>
</evidence>
<accession>A0A5J6SY12</accession>
<dbReference type="InterPro" id="IPR025072">
    <property type="entry name" value="Fur_reg_FbpA"/>
</dbReference>
<proteinExistence type="predicted"/>
<dbReference type="Proteomes" id="UP000325517">
    <property type="component" value="Chromosome"/>
</dbReference>
<name>A0A5J6SY12_9BACI</name>
<dbReference type="KEGG" id="psyo:PB01_16180"/>
<dbReference type="EMBL" id="CP031223">
    <property type="protein sequence ID" value="QFG01218.1"/>
    <property type="molecule type" value="Genomic_DNA"/>
</dbReference>
<dbReference type="Pfam" id="PF13076">
    <property type="entry name" value="Fur_reg_FbpA"/>
    <property type="match status" value="1"/>
</dbReference>
<gene>
    <name evidence="1" type="ORF">PB01_16180</name>
</gene>
<protein>
    <submittedName>
        <fullName evidence="1">Fur-regulated basic protein FbpA</fullName>
    </submittedName>
</protein>
<dbReference type="OrthoDB" id="2972281at2"/>
<organism evidence="1 2">
    <name type="scientific">Psychrobacillus glaciei</name>
    <dbReference type="NCBI Taxonomy" id="2283160"/>
    <lineage>
        <taxon>Bacteria</taxon>
        <taxon>Bacillati</taxon>
        <taxon>Bacillota</taxon>
        <taxon>Bacilli</taxon>
        <taxon>Bacillales</taxon>
        <taxon>Bacillaceae</taxon>
        <taxon>Psychrobacillus</taxon>
    </lineage>
</organism>
<evidence type="ECO:0000313" key="1">
    <source>
        <dbReference type="EMBL" id="QFG01218.1"/>
    </source>
</evidence>